<name>A0A4Q5LS69_9SPHI</name>
<comment type="caution">
    <text evidence="1">The sequence shown here is derived from an EMBL/GenBank/DDBJ whole genome shotgun (WGS) entry which is preliminary data.</text>
</comment>
<dbReference type="RefSeq" id="WP_129874937.1">
    <property type="nucleotide sequence ID" value="NZ_SEWG01000001.1"/>
</dbReference>
<dbReference type="OrthoDB" id="8480690at2"/>
<gene>
    <name evidence="1" type="ORF">EWM62_01885</name>
</gene>
<proteinExistence type="predicted"/>
<dbReference type="EMBL" id="SEWG01000001">
    <property type="protein sequence ID" value="RYU92209.1"/>
    <property type="molecule type" value="Genomic_DNA"/>
</dbReference>
<dbReference type="Proteomes" id="UP000293331">
    <property type="component" value="Unassembled WGS sequence"/>
</dbReference>
<sequence length="468" mass="54501">MVIFLQFSLVDFRSLAGLSENLLTSPSWPSPFPHKEFVRGSGPIIPRNKRGINNWIGENFICNIKKGVRMSYPIILPETGIKLKNVSKHQFSSENYILTKYEFVFVSNLKNIELNYIKLQKVISCILLSKIDVRNENYKYTNTTFERISKSLKTLYLMTSSKTSKLDIQNQTKYIKECSPQLFFYLNSSEILKTNGKFIKPLCRENLYQFNLYGFWHNHNNKSLRIWIHQQRSKNNNNSFDRELRISFLRFHSEYESLKIIFKGISDNNIKISSSTQSDILQKYLNKAITTILKSEQNISYQDHEGIYDYLKNLFLQFQPGELDLLKDKINNLNFRPQIEQKTINFINNFIEKSDMNITQNISGSQVINQENSGAGTNTFNFQGIINDKELNLKELNDELMLLLSINKSENNDSIVTHNVEEMKKATDNNDPKTFLKHLENCGKWILDVGTKISVPLIVEIIKKHSIQ</sequence>
<evidence type="ECO:0000313" key="2">
    <source>
        <dbReference type="Proteomes" id="UP000293331"/>
    </source>
</evidence>
<keyword evidence="2" id="KW-1185">Reference proteome</keyword>
<dbReference type="AlphaFoldDB" id="A0A4Q5LS69"/>
<protein>
    <submittedName>
        <fullName evidence="1">Uncharacterized protein</fullName>
    </submittedName>
</protein>
<evidence type="ECO:0000313" key="1">
    <source>
        <dbReference type="EMBL" id="RYU92209.1"/>
    </source>
</evidence>
<reference evidence="1 2" key="1">
    <citation type="submission" date="2019-02" db="EMBL/GenBank/DDBJ databases">
        <title>Bacterial novel species Mucilaginibacter sp. 17JY9-4 isolated from soil.</title>
        <authorList>
            <person name="Jung H.-Y."/>
        </authorList>
    </citation>
    <scope>NUCLEOTIDE SEQUENCE [LARGE SCALE GENOMIC DNA]</scope>
    <source>
        <strain evidence="1 2">17JY9-4</strain>
    </source>
</reference>
<organism evidence="1 2">
    <name type="scientific">Mucilaginibacter terrigena</name>
    <dbReference type="NCBI Taxonomy" id="2492395"/>
    <lineage>
        <taxon>Bacteria</taxon>
        <taxon>Pseudomonadati</taxon>
        <taxon>Bacteroidota</taxon>
        <taxon>Sphingobacteriia</taxon>
        <taxon>Sphingobacteriales</taxon>
        <taxon>Sphingobacteriaceae</taxon>
        <taxon>Mucilaginibacter</taxon>
    </lineage>
</organism>
<accession>A0A4Q5LS69</accession>